<protein>
    <submittedName>
        <fullName evidence="2">Nanos-type domain-containing protein</fullName>
    </submittedName>
</protein>
<feature type="compositionally biased region" description="Polar residues" evidence="1">
    <location>
        <begin position="173"/>
        <end position="182"/>
    </location>
</feature>
<dbReference type="WormBase" id="ZK262.9">
    <property type="protein sequence ID" value="CE52690"/>
    <property type="gene ID" value="WBGene00013954"/>
</dbReference>
<dbReference type="AlphaFoldDB" id="Q9XTR4"/>
<keyword evidence="3" id="KW-1185">Reference proteome</keyword>
<gene>
    <name evidence="2" type="ORF">CELE_ZK262.9</name>
    <name evidence="2 4" type="ORF">ZK262.9</name>
</gene>
<evidence type="ECO:0000313" key="2">
    <source>
        <dbReference type="EMBL" id="CAB16550.2"/>
    </source>
</evidence>
<dbReference type="InParanoid" id="Q9XTR4"/>
<feature type="region of interest" description="Disordered" evidence="1">
    <location>
        <begin position="134"/>
        <end position="199"/>
    </location>
</feature>
<dbReference type="HOGENOM" id="CLU_1200770_0_0_1"/>
<evidence type="ECO:0000313" key="4">
    <source>
        <dbReference type="WormBase" id="ZK262.9"/>
    </source>
</evidence>
<dbReference type="STRING" id="6239.ZK262.9.1"/>
<reference evidence="2 3" key="1">
    <citation type="journal article" date="1998" name="Science">
        <title>Genome sequence of the nematode C. elegans: a platform for investigating biology.</title>
        <authorList>
            <consortium name="The C. elegans sequencing consortium"/>
            <person name="Sulson J.E."/>
            <person name="Waterston R."/>
        </authorList>
    </citation>
    <scope>NUCLEOTIDE SEQUENCE [LARGE SCALE GENOMIC DNA]</scope>
    <source>
        <strain evidence="2 3">Bristol N2</strain>
    </source>
</reference>
<proteinExistence type="predicted"/>
<dbReference type="Bgee" id="WBGene00013954">
    <property type="expression patterns" value="Expressed in material anatomical entity and 1 other cell type or tissue"/>
</dbReference>
<dbReference type="Proteomes" id="UP000001940">
    <property type="component" value="Chromosome V"/>
</dbReference>
<dbReference type="FunCoup" id="Q9XTR4">
    <property type="interactions" value="226"/>
</dbReference>
<feature type="region of interest" description="Disordered" evidence="1">
    <location>
        <begin position="1"/>
        <end position="36"/>
    </location>
</feature>
<evidence type="ECO:0000313" key="3">
    <source>
        <dbReference type="Proteomes" id="UP000001940"/>
    </source>
</evidence>
<organism evidence="2 3">
    <name type="scientific">Caenorhabditis elegans</name>
    <dbReference type="NCBI Taxonomy" id="6239"/>
    <lineage>
        <taxon>Eukaryota</taxon>
        <taxon>Metazoa</taxon>
        <taxon>Ecdysozoa</taxon>
        <taxon>Nematoda</taxon>
        <taxon>Chromadorea</taxon>
        <taxon>Rhabditida</taxon>
        <taxon>Rhabditina</taxon>
        <taxon>Rhabditomorpha</taxon>
        <taxon>Rhabditoidea</taxon>
        <taxon>Rhabditidae</taxon>
        <taxon>Peloderinae</taxon>
        <taxon>Caenorhabditis</taxon>
    </lineage>
</organism>
<dbReference type="UCSC" id="ZK262.9">
    <property type="organism name" value="c. elegans"/>
</dbReference>
<name>Q9XTR4_CAEEL</name>
<dbReference type="AGR" id="WB:WBGene00013954"/>
<sequence>MNREKAASVETIRPTPANSIVKAPPVPLKKEEKPVQSSAKVPTMGRFCIFCKTTTHESIECNSHKESTQRVRCARRNGYCDLCLLSYVISEDGHHKGCTGLNVTCKYCLARPDFAYDAEHNEVFCAVRFKNTQKGKKDGANSTRGSAEPAAPEQPHKKRRKRKATRDDKEESAQSTSGTPSNKIDWAVSGDGKSEKAEQ</sequence>
<dbReference type="PIR" id="T27803">
    <property type="entry name" value="T27803"/>
</dbReference>
<accession>Q9XTR4</accession>
<evidence type="ECO:0000256" key="1">
    <source>
        <dbReference type="SAM" id="MobiDB-lite"/>
    </source>
</evidence>
<dbReference type="EMBL" id="BX284605">
    <property type="protein sequence ID" value="CAB16550.2"/>
    <property type="molecule type" value="Genomic_DNA"/>
</dbReference>